<accession>A0A6S7HNN0</accession>
<proteinExistence type="predicted"/>
<gene>
    <name evidence="1" type="ORF">PACLA_8A076142</name>
</gene>
<sequence>MKKRNQRRYYNLLLTDAIKEKNSHVGNLTKQCDELKHELSGQTTWMKFRLICFSINRLLSIEKSKITSRHDRKLNTLIELKQTADAIEENPNDTIINLSGRTLSSDEIDVLKLGLRHGLATRPNQFEIMAVSED</sequence>
<feature type="non-terminal residue" evidence="1">
    <location>
        <position position="134"/>
    </location>
</feature>
<reference evidence="1" key="1">
    <citation type="submission" date="2020-04" db="EMBL/GenBank/DDBJ databases">
        <authorList>
            <person name="Alioto T."/>
            <person name="Alioto T."/>
            <person name="Gomez Garrido J."/>
        </authorList>
    </citation>
    <scope>NUCLEOTIDE SEQUENCE</scope>
    <source>
        <strain evidence="1">A484AB</strain>
    </source>
</reference>
<dbReference type="EMBL" id="CACRXK020005142">
    <property type="protein sequence ID" value="CAB4005253.1"/>
    <property type="molecule type" value="Genomic_DNA"/>
</dbReference>
<keyword evidence="2" id="KW-1185">Reference proteome</keyword>
<evidence type="ECO:0000313" key="1">
    <source>
        <dbReference type="EMBL" id="CAB4005253.1"/>
    </source>
</evidence>
<dbReference type="OrthoDB" id="8053745at2759"/>
<name>A0A6S7HNN0_PARCT</name>
<protein>
    <submittedName>
        <fullName evidence="1">Uncharacterized protein</fullName>
    </submittedName>
</protein>
<comment type="caution">
    <text evidence="1">The sequence shown here is derived from an EMBL/GenBank/DDBJ whole genome shotgun (WGS) entry which is preliminary data.</text>
</comment>
<organism evidence="1 2">
    <name type="scientific">Paramuricea clavata</name>
    <name type="common">Red gorgonian</name>
    <name type="synonym">Violescent sea-whip</name>
    <dbReference type="NCBI Taxonomy" id="317549"/>
    <lineage>
        <taxon>Eukaryota</taxon>
        <taxon>Metazoa</taxon>
        <taxon>Cnidaria</taxon>
        <taxon>Anthozoa</taxon>
        <taxon>Octocorallia</taxon>
        <taxon>Malacalcyonacea</taxon>
        <taxon>Plexauridae</taxon>
        <taxon>Paramuricea</taxon>
    </lineage>
</organism>
<evidence type="ECO:0000313" key="2">
    <source>
        <dbReference type="Proteomes" id="UP001152795"/>
    </source>
</evidence>
<dbReference type="Proteomes" id="UP001152795">
    <property type="component" value="Unassembled WGS sequence"/>
</dbReference>
<dbReference type="AlphaFoldDB" id="A0A6S7HNN0"/>